<comment type="similarity">
    <text evidence="2">Belongs to the replication factor A protein 3 family.</text>
</comment>
<dbReference type="SUPFAM" id="SSF50249">
    <property type="entry name" value="Nucleic acid-binding proteins"/>
    <property type="match status" value="1"/>
</dbReference>
<dbReference type="Pfam" id="PF08661">
    <property type="entry name" value="Rep_fac-A_3"/>
    <property type="match status" value="1"/>
</dbReference>
<keyword evidence="5" id="KW-1185">Reference proteome</keyword>
<dbReference type="Gene3D" id="2.40.50.140">
    <property type="entry name" value="Nucleic acid-binding proteins"/>
    <property type="match status" value="1"/>
</dbReference>
<protein>
    <submittedName>
        <fullName evidence="4">BA75_03545T0</fullName>
    </submittedName>
</protein>
<evidence type="ECO:0000313" key="5">
    <source>
        <dbReference type="Proteomes" id="UP000094565"/>
    </source>
</evidence>
<reference evidence="4 5" key="1">
    <citation type="submission" date="2016-02" db="EMBL/GenBank/DDBJ databases">
        <title>Comparative genomic and transcriptomic foundation for Pichia pastoris.</title>
        <authorList>
            <person name="Love K.R."/>
            <person name="Shah K.A."/>
            <person name="Whittaker C.A."/>
            <person name="Wu J."/>
            <person name="Bartlett M.C."/>
            <person name="Ma D."/>
            <person name="Leeson R.L."/>
            <person name="Priest M."/>
            <person name="Young S.K."/>
            <person name="Love J.C."/>
        </authorList>
    </citation>
    <scope>NUCLEOTIDE SEQUENCE [LARGE SCALE GENOMIC DNA]</scope>
    <source>
        <strain evidence="4 5">ATCC 28485</strain>
    </source>
</reference>
<name>A0A1B2JGS3_PICPA</name>
<dbReference type="GO" id="GO:0003677">
    <property type="term" value="F:DNA binding"/>
    <property type="evidence" value="ECO:0007669"/>
    <property type="project" value="InterPro"/>
</dbReference>
<proteinExistence type="inferred from homology"/>
<keyword evidence="3" id="KW-0539">Nucleus</keyword>
<dbReference type="AlphaFoldDB" id="A0A1B2JGS3"/>
<dbReference type="GO" id="GO:0006281">
    <property type="term" value="P:DNA repair"/>
    <property type="evidence" value="ECO:0007669"/>
    <property type="project" value="InterPro"/>
</dbReference>
<dbReference type="InterPro" id="IPR012340">
    <property type="entry name" value="NA-bd_OB-fold"/>
</dbReference>
<dbReference type="EMBL" id="CP014586">
    <property type="protein sequence ID" value="ANZ77081.1"/>
    <property type="molecule type" value="Genomic_DNA"/>
</dbReference>
<accession>A0A1B2JGS3</accession>
<evidence type="ECO:0000256" key="2">
    <source>
        <dbReference type="ARBA" id="ARBA00009761"/>
    </source>
</evidence>
<dbReference type="InterPro" id="IPR013970">
    <property type="entry name" value="Rfa2"/>
</dbReference>
<gene>
    <name evidence="4" type="ORF">ATY40_BA7503545</name>
</gene>
<evidence type="ECO:0000256" key="3">
    <source>
        <dbReference type="ARBA" id="ARBA00023242"/>
    </source>
</evidence>
<dbReference type="GO" id="GO:0006310">
    <property type="term" value="P:DNA recombination"/>
    <property type="evidence" value="ECO:0007669"/>
    <property type="project" value="InterPro"/>
</dbReference>
<evidence type="ECO:0000256" key="1">
    <source>
        <dbReference type="ARBA" id="ARBA00004123"/>
    </source>
</evidence>
<comment type="subcellular location">
    <subcellularLocation>
        <location evidence="1">Nucleus</location>
    </subcellularLocation>
</comment>
<dbReference type="Proteomes" id="UP000094565">
    <property type="component" value="Chromosome 3"/>
</dbReference>
<evidence type="ECO:0000313" key="4">
    <source>
        <dbReference type="EMBL" id="ANZ77081.1"/>
    </source>
</evidence>
<organism evidence="4 5">
    <name type="scientific">Komagataella pastoris</name>
    <name type="common">Yeast</name>
    <name type="synonym">Pichia pastoris</name>
    <dbReference type="NCBI Taxonomy" id="4922"/>
    <lineage>
        <taxon>Eukaryota</taxon>
        <taxon>Fungi</taxon>
        <taxon>Dikarya</taxon>
        <taxon>Ascomycota</taxon>
        <taxon>Saccharomycotina</taxon>
        <taxon>Pichiomycetes</taxon>
        <taxon>Pichiales</taxon>
        <taxon>Pichiaceae</taxon>
        <taxon>Komagataella</taxon>
    </lineage>
</organism>
<sequence>MNAIRVDASVLERFTTSPIKLIGKVIHHDSRTAQVESNGKVVVNLASDKDEELQNGHFYEFVGKVKDDGSVQEFSRTSMGNALDERALKVLVQQVHAHSELFY</sequence>
<dbReference type="GO" id="GO:0006260">
    <property type="term" value="P:DNA replication"/>
    <property type="evidence" value="ECO:0007669"/>
    <property type="project" value="InterPro"/>
</dbReference>
<dbReference type="OrthoDB" id="188186at2759"/>
<dbReference type="GO" id="GO:0031981">
    <property type="term" value="C:nuclear lumen"/>
    <property type="evidence" value="ECO:0007669"/>
    <property type="project" value="UniProtKB-ARBA"/>
</dbReference>